<sequence>MYSNYSNTHQNVTRVVDPAQLRLPNGTMQMSVPQASSFMHATSSTSQVDVSQYLSDLHAQKKKEDERRRKAESQALLNSRRGGVDLTHSTAVLHHSHHLWPLAPIAPGRTSNAWHSAPGARHVVVPQRVRDTWKRGNDLLVVFNPVHAVEPRMHVIPDPNGTNINTNTHGRSNINAAGYWGGADATPAKSVNTNWSDANHGRGMAVTELFHYGARGLDRPNDAVIDGFGLEYIDFRILWPGYNDYCKRISASEGGKPITRRGLAYDVCMMFAEWIHHITTNQIRPHPAFAEWSLDDPVDGAGLIRMENLRLVNVRNTCGNDWQAEVVVVRMEGQDRRR</sequence>
<proteinExistence type="predicted"/>
<gene>
    <name evidence="1" type="ORF">BJ138DRAFT_1157356</name>
</gene>
<evidence type="ECO:0000313" key="2">
    <source>
        <dbReference type="Proteomes" id="UP000790377"/>
    </source>
</evidence>
<dbReference type="EMBL" id="MU267813">
    <property type="protein sequence ID" value="KAH7908570.1"/>
    <property type="molecule type" value="Genomic_DNA"/>
</dbReference>
<reference evidence="1" key="1">
    <citation type="journal article" date="2021" name="New Phytol.">
        <title>Evolutionary innovations through gain and loss of genes in the ectomycorrhizal Boletales.</title>
        <authorList>
            <person name="Wu G."/>
            <person name="Miyauchi S."/>
            <person name="Morin E."/>
            <person name="Kuo A."/>
            <person name="Drula E."/>
            <person name="Varga T."/>
            <person name="Kohler A."/>
            <person name="Feng B."/>
            <person name="Cao Y."/>
            <person name="Lipzen A."/>
            <person name="Daum C."/>
            <person name="Hundley H."/>
            <person name="Pangilinan J."/>
            <person name="Johnson J."/>
            <person name="Barry K."/>
            <person name="LaButti K."/>
            <person name="Ng V."/>
            <person name="Ahrendt S."/>
            <person name="Min B."/>
            <person name="Choi I.G."/>
            <person name="Park H."/>
            <person name="Plett J.M."/>
            <person name="Magnuson J."/>
            <person name="Spatafora J.W."/>
            <person name="Nagy L.G."/>
            <person name="Henrissat B."/>
            <person name="Grigoriev I.V."/>
            <person name="Yang Z.L."/>
            <person name="Xu J."/>
            <person name="Martin F.M."/>
        </authorList>
    </citation>
    <scope>NUCLEOTIDE SEQUENCE</scope>
    <source>
        <strain evidence="1">ATCC 28755</strain>
    </source>
</reference>
<organism evidence="1 2">
    <name type="scientific">Hygrophoropsis aurantiaca</name>
    <dbReference type="NCBI Taxonomy" id="72124"/>
    <lineage>
        <taxon>Eukaryota</taxon>
        <taxon>Fungi</taxon>
        <taxon>Dikarya</taxon>
        <taxon>Basidiomycota</taxon>
        <taxon>Agaricomycotina</taxon>
        <taxon>Agaricomycetes</taxon>
        <taxon>Agaricomycetidae</taxon>
        <taxon>Boletales</taxon>
        <taxon>Coniophorineae</taxon>
        <taxon>Hygrophoropsidaceae</taxon>
        <taxon>Hygrophoropsis</taxon>
    </lineage>
</organism>
<name>A0ACB8A5G6_9AGAM</name>
<comment type="caution">
    <text evidence="1">The sequence shown here is derived from an EMBL/GenBank/DDBJ whole genome shotgun (WGS) entry which is preliminary data.</text>
</comment>
<keyword evidence="2" id="KW-1185">Reference proteome</keyword>
<accession>A0ACB8A5G6</accession>
<dbReference type="Proteomes" id="UP000790377">
    <property type="component" value="Unassembled WGS sequence"/>
</dbReference>
<protein>
    <submittedName>
        <fullName evidence="1">Uncharacterized protein</fullName>
    </submittedName>
</protein>
<evidence type="ECO:0000313" key="1">
    <source>
        <dbReference type="EMBL" id="KAH7908570.1"/>
    </source>
</evidence>